<name>A0A6A6F8U7_9PEZI</name>
<dbReference type="AlphaFoldDB" id="A0A6A6F8U7"/>
<dbReference type="GO" id="GO:0016787">
    <property type="term" value="F:hydrolase activity"/>
    <property type="evidence" value="ECO:0007669"/>
    <property type="project" value="UniProtKB-KW"/>
</dbReference>
<dbReference type="Proteomes" id="UP000799539">
    <property type="component" value="Unassembled WGS sequence"/>
</dbReference>
<evidence type="ECO:0000313" key="3">
    <source>
        <dbReference type="EMBL" id="KAF2209815.1"/>
    </source>
</evidence>
<dbReference type="Gene3D" id="3.40.50.1820">
    <property type="entry name" value="alpha/beta hydrolase"/>
    <property type="match status" value="1"/>
</dbReference>
<dbReference type="SUPFAM" id="SSF53474">
    <property type="entry name" value="alpha/beta-Hydrolases"/>
    <property type="match status" value="1"/>
</dbReference>
<evidence type="ECO:0000259" key="2">
    <source>
        <dbReference type="Pfam" id="PF07859"/>
    </source>
</evidence>
<dbReference type="PANTHER" id="PTHR48081:SF8">
    <property type="entry name" value="ALPHA_BETA HYDROLASE FOLD-3 DOMAIN-CONTAINING PROTEIN-RELATED"/>
    <property type="match status" value="1"/>
</dbReference>
<reference evidence="3" key="1">
    <citation type="journal article" date="2020" name="Stud. Mycol.">
        <title>101 Dothideomycetes genomes: a test case for predicting lifestyles and emergence of pathogens.</title>
        <authorList>
            <person name="Haridas S."/>
            <person name="Albert R."/>
            <person name="Binder M."/>
            <person name="Bloem J."/>
            <person name="Labutti K."/>
            <person name="Salamov A."/>
            <person name="Andreopoulos B."/>
            <person name="Baker S."/>
            <person name="Barry K."/>
            <person name="Bills G."/>
            <person name="Bluhm B."/>
            <person name="Cannon C."/>
            <person name="Castanera R."/>
            <person name="Culley D."/>
            <person name="Daum C."/>
            <person name="Ezra D."/>
            <person name="Gonzalez J."/>
            <person name="Henrissat B."/>
            <person name="Kuo A."/>
            <person name="Liang C."/>
            <person name="Lipzen A."/>
            <person name="Lutzoni F."/>
            <person name="Magnuson J."/>
            <person name="Mondo S."/>
            <person name="Nolan M."/>
            <person name="Ohm R."/>
            <person name="Pangilinan J."/>
            <person name="Park H.-J."/>
            <person name="Ramirez L."/>
            <person name="Alfaro M."/>
            <person name="Sun H."/>
            <person name="Tritt A."/>
            <person name="Yoshinaga Y."/>
            <person name="Zwiers L.-H."/>
            <person name="Turgeon B."/>
            <person name="Goodwin S."/>
            <person name="Spatafora J."/>
            <person name="Crous P."/>
            <person name="Grigoriev I."/>
        </authorList>
    </citation>
    <scope>NUCLEOTIDE SEQUENCE</scope>
    <source>
        <strain evidence="3">SCOH1-5</strain>
    </source>
</reference>
<organism evidence="3 4">
    <name type="scientific">Cercospora zeae-maydis SCOH1-5</name>
    <dbReference type="NCBI Taxonomy" id="717836"/>
    <lineage>
        <taxon>Eukaryota</taxon>
        <taxon>Fungi</taxon>
        <taxon>Dikarya</taxon>
        <taxon>Ascomycota</taxon>
        <taxon>Pezizomycotina</taxon>
        <taxon>Dothideomycetes</taxon>
        <taxon>Dothideomycetidae</taxon>
        <taxon>Mycosphaerellales</taxon>
        <taxon>Mycosphaerellaceae</taxon>
        <taxon>Cercospora</taxon>
    </lineage>
</organism>
<dbReference type="Pfam" id="PF07859">
    <property type="entry name" value="Abhydrolase_3"/>
    <property type="match status" value="1"/>
</dbReference>
<dbReference type="EMBL" id="ML992684">
    <property type="protein sequence ID" value="KAF2209815.1"/>
    <property type="molecule type" value="Genomic_DNA"/>
</dbReference>
<evidence type="ECO:0000313" key="4">
    <source>
        <dbReference type="Proteomes" id="UP000799539"/>
    </source>
</evidence>
<keyword evidence="4" id="KW-1185">Reference proteome</keyword>
<sequence>MTQRESRRLAYDPEFARLANDQLQQQRAVLPVHDITGRRARMASFVAGMKPTLPVGVHQTILHVETADGTKVPVYHLYMSPSNGTTTPTAAVLHLHGGGYIGVSAEDSAPSIAAYVAASSVPIFSVDYRLAPEHPFSVPLEDSWSALTWLQANADRFSIDPERVMIMGESAGGGLAAALAILARDRALSPPIAKQMLIYPMLDDTLKHDHTNGLAIFSVEDVITGWAAYLGPQYGTNDVSELAAASRVKDVSELPPLYIDCGHLDLFIHQAHAYAGKFLQAGVPLEYHVYTGVPHSFHRFAPDASVTKRAFANRVAAMLSV</sequence>
<dbReference type="InterPro" id="IPR050300">
    <property type="entry name" value="GDXG_lipolytic_enzyme"/>
</dbReference>
<proteinExistence type="predicted"/>
<feature type="domain" description="Alpha/beta hydrolase fold-3" evidence="2">
    <location>
        <begin position="92"/>
        <end position="298"/>
    </location>
</feature>
<dbReference type="InterPro" id="IPR013094">
    <property type="entry name" value="AB_hydrolase_3"/>
</dbReference>
<dbReference type="InterPro" id="IPR029058">
    <property type="entry name" value="AB_hydrolase_fold"/>
</dbReference>
<dbReference type="PANTHER" id="PTHR48081">
    <property type="entry name" value="AB HYDROLASE SUPERFAMILY PROTEIN C4A8.06C"/>
    <property type="match status" value="1"/>
</dbReference>
<gene>
    <name evidence="3" type="ORF">CERZMDRAFT_46268</name>
</gene>
<accession>A0A6A6F8U7</accession>
<protein>
    <recommendedName>
        <fullName evidence="2">Alpha/beta hydrolase fold-3 domain-containing protein</fullName>
    </recommendedName>
</protein>
<keyword evidence="1" id="KW-0378">Hydrolase</keyword>
<dbReference type="OrthoDB" id="433474at2759"/>
<evidence type="ECO:0000256" key="1">
    <source>
        <dbReference type="ARBA" id="ARBA00022801"/>
    </source>
</evidence>